<feature type="transmembrane region" description="Helical" evidence="6">
    <location>
        <begin position="468"/>
        <end position="488"/>
    </location>
</feature>
<feature type="domain" description="ComEC/Rec2-related protein" evidence="7">
    <location>
        <begin position="220"/>
        <end position="488"/>
    </location>
</feature>
<feature type="domain" description="DUF4131" evidence="8">
    <location>
        <begin position="16"/>
        <end position="175"/>
    </location>
</feature>
<comment type="caution">
    <text evidence="9">The sequence shown here is derived from an EMBL/GenBank/DDBJ whole genome shotgun (WGS) entry which is preliminary data.</text>
</comment>
<evidence type="ECO:0000259" key="8">
    <source>
        <dbReference type="Pfam" id="PF13567"/>
    </source>
</evidence>
<dbReference type="NCBIfam" id="TIGR00360">
    <property type="entry name" value="ComEC_N-term"/>
    <property type="match status" value="1"/>
</dbReference>
<dbReference type="InterPro" id="IPR004477">
    <property type="entry name" value="ComEC_N"/>
</dbReference>
<dbReference type="Pfam" id="PF03772">
    <property type="entry name" value="Competence"/>
    <property type="match status" value="1"/>
</dbReference>
<feature type="transmembrane region" description="Helical" evidence="6">
    <location>
        <begin position="240"/>
        <end position="262"/>
    </location>
</feature>
<evidence type="ECO:0000256" key="2">
    <source>
        <dbReference type="ARBA" id="ARBA00022475"/>
    </source>
</evidence>
<feature type="transmembrane region" description="Helical" evidence="6">
    <location>
        <begin position="43"/>
        <end position="63"/>
    </location>
</feature>
<evidence type="ECO:0000256" key="6">
    <source>
        <dbReference type="SAM" id="Phobius"/>
    </source>
</evidence>
<dbReference type="EMBL" id="JBHULS010000008">
    <property type="protein sequence ID" value="MFD2552678.1"/>
    <property type="molecule type" value="Genomic_DNA"/>
</dbReference>
<keyword evidence="2" id="KW-1003">Cell membrane</keyword>
<dbReference type="RefSeq" id="WP_376895111.1">
    <property type="nucleotide sequence ID" value="NZ_JBHULS010000008.1"/>
</dbReference>
<evidence type="ECO:0000259" key="7">
    <source>
        <dbReference type="Pfam" id="PF03772"/>
    </source>
</evidence>
<gene>
    <name evidence="9" type="ORF">ACFSQP_12730</name>
</gene>
<dbReference type="Pfam" id="PF13567">
    <property type="entry name" value="DUF4131"/>
    <property type="match status" value="1"/>
</dbReference>
<keyword evidence="3 6" id="KW-0812">Transmembrane</keyword>
<keyword evidence="5 6" id="KW-0472">Membrane</keyword>
<dbReference type="Proteomes" id="UP001597472">
    <property type="component" value="Unassembled WGS sequence"/>
</dbReference>
<dbReference type="PANTHER" id="PTHR30619">
    <property type="entry name" value="DNA INTERNALIZATION/COMPETENCE PROTEIN COMEC/REC2"/>
    <property type="match status" value="1"/>
</dbReference>
<organism evidence="9 10">
    <name type="scientific">Bizionia sediminis</name>
    <dbReference type="NCBI Taxonomy" id="1737064"/>
    <lineage>
        <taxon>Bacteria</taxon>
        <taxon>Pseudomonadati</taxon>
        <taxon>Bacteroidota</taxon>
        <taxon>Flavobacteriia</taxon>
        <taxon>Flavobacteriales</taxon>
        <taxon>Flavobacteriaceae</taxon>
        <taxon>Bizionia</taxon>
    </lineage>
</organism>
<dbReference type="PANTHER" id="PTHR30619:SF1">
    <property type="entry name" value="RECOMBINATION PROTEIN 2"/>
    <property type="match status" value="1"/>
</dbReference>
<evidence type="ECO:0000313" key="10">
    <source>
        <dbReference type="Proteomes" id="UP001597472"/>
    </source>
</evidence>
<evidence type="ECO:0000256" key="3">
    <source>
        <dbReference type="ARBA" id="ARBA00022692"/>
    </source>
</evidence>
<feature type="transmembrane region" description="Helical" evidence="6">
    <location>
        <begin position="320"/>
        <end position="339"/>
    </location>
</feature>
<name>A0ABW5KWJ8_9FLAO</name>
<protein>
    <submittedName>
        <fullName evidence="9">ComEC/Rec2 family competence protein</fullName>
    </submittedName>
</protein>
<comment type="subcellular location">
    <subcellularLocation>
        <location evidence="1">Cell membrane</location>
        <topology evidence="1">Multi-pass membrane protein</topology>
    </subcellularLocation>
</comment>
<dbReference type="InterPro" id="IPR025405">
    <property type="entry name" value="DUF4131"/>
</dbReference>
<proteinExistence type="predicted"/>
<feature type="transmembrane region" description="Helical" evidence="6">
    <location>
        <begin position="402"/>
        <end position="429"/>
    </location>
</feature>
<feature type="transmembrane region" description="Helical" evidence="6">
    <location>
        <begin position="345"/>
        <end position="362"/>
    </location>
</feature>
<reference evidence="10" key="1">
    <citation type="journal article" date="2019" name="Int. J. Syst. Evol. Microbiol.">
        <title>The Global Catalogue of Microorganisms (GCM) 10K type strain sequencing project: providing services to taxonomists for standard genome sequencing and annotation.</title>
        <authorList>
            <consortium name="The Broad Institute Genomics Platform"/>
            <consortium name="The Broad Institute Genome Sequencing Center for Infectious Disease"/>
            <person name="Wu L."/>
            <person name="Ma J."/>
        </authorList>
    </citation>
    <scope>NUCLEOTIDE SEQUENCE [LARGE SCALE GENOMIC DNA]</scope>
    <source>
        <strain evidence="10">KCTC 42587</strain>
    </source>
</reference>
<sequence length="667" mass="76122">MLGILTGDLVQTSLFTAMLLACISVLVLTALFFLNSLKYNRNLWFAMATYTSILSLGYVSVAVHQHTNYKSHFTHISDTTTNNLRLHELQITELLKPNAFNNRYLAKIKRIDQTPVFGTVLLNIAKQDSVPKLSVDDKLHIYGSIQALQPPLNPYQFNYKRYLERHQVYAQLYSQHKQIYKHEKATESVFGLAHNVRSKLNQALQAYQFKPSELAVINALFLGQRQQITTSLYTNYVNAGAIHILAISGLHIGIILFLLKWLFTPLLHLKNGKYLVPILILMILWSYAIIAGLSPSILRAVTMFSVLTIGMYLNRPNNIYNTLAISAFLILIINPLMLFEIGFQLSYLAVLGIVAVYPLIYNPLKTKYRFLNKIWALIAVSLAAQIGIFPLSIFYFNQFPGLFLLTNLFIIPALGFILGYGLFIFLLALLGAPKSFLSDFFGQIISWMNSFFGWVAQQETFVFKALSFNLIMVISLYIVFILAVQYVLKKSFFRLQIAVLAIFGFQIVYIGNTFLQQSKKELVIFHKTRHSLIGFRDGQNLKVFHDLGPIKNQSSQYPIKDYRVGNFIKTVAMDSIKNVYTFYNKKLLVIDSLGIYKGLSFKPDYVLLRQSPKINLNRMLDSLQPKLLIADGSNYKTVVVKWAETCKKKKRLFHYTGEKGAFTATWP</sequence>
<evidence type="ECO:0000313" key="9">
    <source>
        <dbReference type="EMBL" id="MFD2552678.1"/>
    </source>
</evidence>
<keyword evidence="4 6" id="KW-1133">Transmembrane helix</keyword>
<keyword evidence="10" id="KW-1185">Reference proteome</keyword>
<dbReference type="InterPro" id="IPR052159">
    <property type="entry name" value="Competence_DNA_uptake"/>
</dbReference>
<feature type="transmembrane region" description="Helical" evidence="6">
    <location>
        <begin position="374"/>
        <end position="396"/>
    </location>
</feature>
<feature type="transmembrane region" description="Helical" evidence="6">
    <location>
        <begin position="12"/>
        <end position="34"/>
    </location>
</feature>
<accession>A0ABW5KWJ8</accession>
<feature type="transmembrane region" description="Helical" evidence="6">
    <location>
        <begin position="495"/>
        <end position="515"/>
    </location>
</feature>
<evidence type="ECO:0000256" key="4">
    <source>
        <dbReference type="ARBA" id="ARBA00022989"/>
    </source>
</evidence>
<evidence type="ECO:0000256" key="1">
    <source>
        <dbReference type="ARBA" id="ARBA00004651"/>
    </source>
</evidence>
<feature type="transmembrane region" description="Helical" evidence="6">
    <location>
        <begin position="274"/>
        <end position="290"/>
    </location>
</feature>
<evidence type="ECO:0000256" key="5">
    <source>
        <dbReference type="ARBA" id="ARBA00023136"/>
    </source>
</evidence>